<dbReference type="FunFam" id="3.40.50.150:FF:000057">
    <property type="entry name" value="O-methyltransferase ZRP4"/>
    <property type="match status" value="1"/>
</dbReference>
<dbReference type="Gene3D" id="3.40.50.150">
    <property type="entry name" value="Vaccinia Virus protein VP39"/>
    <property type="match status" value="1"/>
</dbReference>
<keyword evidence="2" id="KW-0808">Transferase</keyword>
<dbReference type="InterPro" id="IPR012967">
    <property type="entry name" value="COMT_dimerisation"/>
</dbReference>
<evidence type="ECO:0000259" key="5">
    <source>
        <dbReference type="Pfam" id="PF00891"/>
    </source>
</evidence>
<dbReference type="CDD" id="cd02440">
    <property type="entry name" value="AdoMet_MTases"/>
    <property type="match status" value="1"/>
</dbReference>
<dbReference type="PANTHER" id="PTHR11746">
    <property type="entry name" value="O-METHYLTRANSFERASE"/>
    <property type="match status" value="1"/>
</dbReference>
<dbReference type="Proteomes" id="UP001231189">
    <property type="component" value="Unassembled WGS sequence"/>
</dbReference>
<dbReference type="AlphaFoldDB" id="A0AAD8RW14"/>
<dbReference type="PIRSF" id="PIRSF005739">
    <property type="entry name" value="O-mtase"/>
    <property type="match status" value="1"/>
</dbReference>
<dbReference type="SUPFAM" id="SSF53335">
    <property type="entry name" value="S-adenosyl-L-methionine-dependent methyltransferases"/>
    <property type="match status" value="1"/>
</dbReference>
<name>A0AAD8RW14_LOLMU</name>
<keyword evidence="8" id="KW-1185">Reference proteome</keyword>
<evidence type="ECO:0000256" key="1">
    <source>
        <dbReference type="ARBA" id="ARBA00022603"/>
    </source>
</evidence>
<evidence type="ECO:0000313" key="7">
    <source>
        <dbReference type="EMBL" id="KAK1632229.1"/>
    </source>
</evidence>
<gene>
    <name evidence="7" type="ORF">QYE76_006544</name>
</gene>
<dbReference type="Gene3D" id="1.10.10.10">
    <property type="entry name" value="Winged helix-like DNA-binding domain superfamily/Winged helix DNA-binding domain"/>
    <property type="match status" value="1"/>
</dbReference>
<dbReference type="GO" id="GO:0046983">
    <property type="term" value="F:protein dimerization activity"/>
    <property type="evidence" value="ECO:0007669"/>
    <property type="project" value="InterPro"/>
</dbReference>
<evidence type="ECO:0000256" key="3">
    <source>
        <dbReference type="ARBA" id="ARBA00022691"/>
    </source>
</evidence>
<sequence>MAASSSDELLQAHAELWSHTFSYLKSMALECAIKLGIPTAIHRYGGAASLCDLLATLPVPESKKSYLPRLMRFLAVSGIFTVDFPTTGECANGGADGTYRLTPLSRLLVDDGTGAGVDQCTNFSPFVLSQTNSYLVTAALHLFEWFESDEGSASAGTPFKMAHGTDLWTIMSRDPTINQVFNAGMASDTQFTMNFVVTNCNEVFDGVTSLVDVGGGNGTSARAIAKAFPHIKCSVLDLPIVINSTPPDGVVKYIAGDMMSLIPMADAVFLKHVLHDWNDEVCVKILTECRKAIPKSRGKVIIMDVVVGSPSEANYEGQVMSDLLMMVITSGKERDEHEWRKIFMDAGFSHYKTRPIVGCLSITELYP</sequence>
<evidence type="ECO:0000313" key="8">
    <source>
        <dbReference type="Proteomes" id="UP001231189"/>
    </source>
</evidence>
<dbReference type="InterPro" id="IPR016461">
    <property type="entry name" value="COMT-like"/>
</dbReference>
<keyword evidence="3" id="KW-0949">S-adenosyl-L-methionine</keyword>
<feature type="domain" description="O-methyltransferase C-terminal" evidence="5">
    <location>
        <begin position="144"/>
        <end position="349"/>
    </location>
</feature>
<dbReference type="InterPro" id="IPR036388">
    <property type="entry name" value="WH-like_DNA-bd_sf"/>
</dbReference>
<evidence type="ECO:0000256" key="4">
    <source>
        <dbReference type="PIRSR" id="PIRSR005739-1"/>
    </source>
</evidence>
<dbReference type="Pfam" id="PF00891">
    <property type="entry name" value="Methyltransf_2"/>
    <property type="match status" value="1"/>
</dbReference>
<feature type="domain" description="O-methyltransferase dimerisation" evidence="6">
    <location>
        <begin position="17"/>
        <end position="110"/>
    </location>
</feature>
<keyword evidence="1" id="KW-0489">Methyltransferase</keyword>
<dbReference type="GO" id="GO:0008171">
    <property type="term" value="F:O-methyltransferase activity"/>
    <property type="evidence" value="ECO:0007669"/>
    <property type="project" value="InterPro"/>
</dbReference>
<dbReference type="SUPFAM" id="SSF46785">
    <property type="entry name" value="Winged helix' DNA-binding domain"/>
    <property type="match status" value="1"/>
</dbReference>
<organism evidence="7 8">
    <name type="scientific">Lolium multiflorum</name>
    <name type="common">Italian ryegrass</name>
    <name type="synonym">Lolium perenne subsp. multiflorum</name>
    <dbReference type="NCBI Taxonomy" id="4521"/>
    <lineage>
        <taxon>Eukaryota</taxon>
        <taxon>Viridiplantae</taxon>
        <taxon>Streptophyta</taxon>
        <taxon>Embryophyta</taxon>
        <taxon>Tracheophyta</taxon>
        <taxon>Spermatophyta</taxon>
        <taxon>Magnoliopsida</taxon>
        <taxon>Liliopsida</taxon>
        <taxon>Poales</taxon>
        <taxon>Poaceae</taxon>
        <taxon>BOP clade</taxon>
        <taxon>Pooideae</taxon>
        <taxon>Poodae</taxon>
        <taxon>Poeae</taxon>
        <taxon>Poeae Chloroplast Group 2 (Poeae type)</taxon>
        <taxon>Loliodinae</taxon>
        <taxon>Loliinae</taxon>
        <taxon>Lolium</taxon>
    </lineage>
</organism>
<dbReference type="InterPro" id="IPR029063">
    <property type="entry name" value="SAM-dependent_MTases_sf"/>
</dbReference>
<dbReference type="EMBL" id="JAUUTY010000005">
    <property type="protein sequence ID" value="KAK1632229.1"/>
    <property type="molecule type" value="Genomic_DNA"/>
</dbReference>
<accession>A0AAD8RW14</accession>
<dbReference type="InterPro" id="IPR001077">
    <property type="entry name" value="COMT_C"/>
</dbReference>
<evidence type="ECO:0000256" key="2">
    <source>
        <dbReference type="ARBA" id="ARBA00022679"/>
    </source>
</evidence>
<dbReference type="Pfam" id="PF08100">
    <property type="entry name" value="Dimerisation"/>
    <property type="match status" value="1"/>
</dbReference>
<protein>
    <recommendedName>
        <fullName evidence="9">O-methyltransferase ZRP4</fullName>
    </recommendedName>
</protein>
<dbReference type="PROSITE" id="PS51683">
    <property type="entry name" value="SAM_OMT_II"/>
    <property type="match status" value="1"/>
</dbReference>
<dbReference type="GO" id="GO:0008757">
    <property type="term" value="F:S-adenosylmethionine-dependent methyltransferase activity"/>
    <property type="evidence" value="ECO:0007669"/>
    <property type="project" value="UniProtKB-ARBA"/>
</dbReference>
<reference evidence="7" key="1">
    <citation type="submission" date="2023-07" db="EMBL/GenBank/DDBJ databases">
        <title>A chromosome-level genome assembly of Lolium multiflorum.</title>
        <authorList>
            <person name="Chen Y."/>
            <person name="Copetti D."/>
            <person name="Kolliker R."/>
            <person name="Studer B."/>
        </authorList>
    </citation>
    <scope>NUCLEOTIDE SEQUENCE</scope>
    <source>
        <strain evidence="7">02402/16</strain>
        <tissue evidence="7">Leaf</tissue>
    </source>
</reference>
<dbReference type="InterPro" id="IPR036390">
    <property type="entry name" value="WH_DNA-bd_sf"/>
</dbReference>
<evidence type="ECO:0008006" key="9">
    <source>
        <dbReference type="Google" id="ProtNLM"/>
    </source>
</evidence>
<feature type="active site" description="Proton acceptor" evidence="4">
    <location>
        <position position="275"/>
    </location>
</feature>
<dbReference type="FunFam" id="1.10.10.10:FF:000213">
    <property type="entry name" value="Coniferyl alcohol 9-O-methyltransferase"/>
    <property type="match status" value="1"/>
</dbReference>
<proteinExistence type="predicted"/>
<comment type="caution">
    <text evidence="7">The sequence shown here is derived from an EMBL/GenBank/DDBJ whole genome shotgun (WGS) entry which is preliminary data.</text>
</comment>
<dbReference type="GO" id="GO:0032259">
    <property type="term" value="P:methylation"/>
    <property type="evidence" value="ECO:0007669"/>
    <property type="project" value="UniProtKB-KW"/>
</dbReference>
<evidence type="ECO:0000259" key="6">
    <source>
        <dbReference type="Pfam" id="PF08100"/>
    </source>
</evidence>